<evidence type="ECO:0000313" key="2">
    <source>
        <dbReference type="Proteomes" id="UP000180254"/>
    </source>
</evidence>
<keyword evidence="2" id="KW-1185">Reference proteome</keyword>
<protein>
    <submittedName>
        <fullName evidence="1">Uncharacterized protein</fullName>
    </submittedName>
</protein>
<dbReference type="InterPro" id="IPR058243">
    <property type="entry name" value="Phage_VG64"/>
</dbReference>
<dbReference type="EMBL" id="MKIE01000004">
    <property type="protein sequence ID" value="OHW62187.1"/>
    <property type="molecule type" value="Genomic_DNA"/>
</dbReference>
<sequence>MKKKLAAAIIATGLMVSLVGCRESDRVSYNLSKQADNFNVVRQLTVVNAIQGDVLFQMTGKLSIEEIENQLEITVEDGDGTYKKHFVGLSDNVTYVVEQKSDVYVDKYQYTLNYNPKMWIPVEPENID</sequence>
<dbReference type="Pfam" id="PF25682">
    <property type="entry name" value="Phage_VG64"/>
    <property type="match status" value="1"/>
</dbReference>
<dbReference type="AlphaFoldDB" id="A0A1S1V7P9"/>
<evidence type="ECO:0000313" key="1">
    <source>
        <dbReference type="EMBL" id="OHW62187.1"/>
    </source>
</evidence>
<name>A0A1S1V7P9_9FIRM</name>
<dbReference type="RefSeq" id="WP_071062790.1">
    <property type="nucleotide sequence ID" value="NZ_MKIE01000004.1"/>
</dbReference>
<organism evidence="1 2">
    <name type="scientific">Andreesenia angusta</name>
    <dbReference type="NCBI Taxonomy" id="39480"/>
    <lineage>
        <taxon>Bacteria</taxon>
        <taxon>Bacillati</taxon>
        <taxon>Bacillota</taxon>
        <taxon>Tissierellia</taxon>
        <taxon>Tissierellales</taxon>
        <taxon>Gottschalkiaceae</taxon>
        <taxon>Andreesenia</taxon>
    </lineage>
</organism>
<gene>
    <name evidence="1" type="ORF">EUAN_12560</name>
</gene>
<accession>A0A1S1V7P9</accession>
<dbReference type="PROSITE" id="PS51257">
    <property type="entry name" value="PROKAR_LIPOPROTEIN"/>
    <property type="match status" value="1"/>
</dbReference>
<reference evidence="1 2" key="1">
    <citation type="submission" date="2016-09" db="EMBL/GenBank/DDBJ databases">
        <title>Genome sequence of Eubacterium angustum.</title>
        <authorList>
            <person name="Poehlein A."/>
            <person name="Daniel R."/>
        </authorList>
    </citation>
    <scope>NUCLEOTIDE SEQUENCE [LARGE SCALE GENOMIC DNA]</scope>
    <source>
        <strain evidence="1 2">DSM 1989</strain>
    </source>
</reference>
<dbReference type="OrthoDB" id="1643293at2"/>
<comment type="caution">
    <text evidence="1">The sequence shown here is derived from an EMBL/GenBank/DDBJ whole genome shotgun (WGS) entry which is preliminary data.</text>
</comment>
<dbReference type="Proteomes" id="UP000180254">
    <property type="component" value="Unassembled WGS sequence"/>
</dbReference>
<dbReference type="STRING" id="39480.EUAN_12560"/>
<proteinExistence type="predicted"/>